<dbReference type="Proteomes" id="UP000078555">
    <property type="component" value="Unassembled WGS sequence"/>
</dbReference>
<gene>
    <name evidence="1" type="ORF">POVWA1_042090</name>
    <name evidence="2" type="ORF">POVWA2_040600</name>
</gene>
<reference evidence="3 4" key="2">
    <citation type="submission" date="2016-05" db="EMBL/GenBank/DDBJ databases">
        <authorList>
            <person name="Naeem Raeece"/>
        </authorList>
    </citation>
    <scope>NUCLEOTIDE SEQUENCE [LARGE SCALE GENOMIC DNA]</scope>
</reference>
<sequence>MGYNLRLDFPFQNLATENNFKKKKINISFSKWFKINNAKISQSYNAQHKMGIARNPLLWYIRLKGNKVHVLKERLTGLPKRCGSLTVRSTNLGQHECT</sequence>
<dbReference type="EMBL" id="FLRE01000155">
    <property type="protein sequence ID" value="SBT40864.1"/>
    <property type="molecule type" value="Genomic_DNA"/>
</dbReference>
<accession>A0A1A8ZAG7</accession>
<name>A0A1A8ZAG7_PLAOA</name>
<dbReference type="EMBL" id="FLRD01000114">
    <property type="protein sequence ID" value="SBT40468.1"/>
    <property type="molecule type" value="Genomic_DNA"/>
</dbReference>
<evidence type="ECO:0000313" key="2">
    <source>
        <dbReference type="EMBL" id="SBT40864.1"/>
    </source>
</evidence>
<dbReference type="Proteomes" id="UP000078550">
    <property type="component" value="Unassembled WGS sequence"/>
</dbReference>
<keyword evidence="4" id="KW-1185">Reference proteome</keyword>
<dbReference type="AlphaFoldDB" id="A0A1A8ZAG7"/>
<evidence type="ECO:0000313" key="1">
    <source>
        <dbReference type="EMBL" id="SBT40468.1"/>
    </source>
</evidence>
<organism evidence="2 3">
    <name type="scientific">Plasmodium ovale wallikeri</name>
    <dbReference type="NCBI Taxonomy" id="864142"/>
    <lineage>
        <taxon>Eukaryota</taxon>
        <taxon>Sar</taxon>
        <taxon>Alveolata</taxon>
        <taxon>Apicomplexa</taxon>
        <taxon>Aconoidasida</taxon>
        <taxon>Haemosporida</taxon>
        <taxon>Plasmodiidae</taxon>
        <taxon>Plasmodium</taxon>
        <taxon>Plasmodium (Plasmodium)</taxon>
    </lineage>
</organism>
<evidence type="ECO:0000313" key="4">
    <source>
        <dbReference type="Proteomes" id="UP000078555"/>
    </source>
</evidence>
<reference evidence="2" key="1">
    <citation type="submission" date="2016-05" db="EMBL/GenBank/DDBJ databases">
        <authorList>
            <person name="Lavstsen T."/>
            <person name="Jespersen J.S."/>
        </authorList>
    </citation>
    <scope>NUCLEOTIDE SEQUENCE [LARGE SCALE GENOMIC DNA]</scope>
</reference>
<proteinExistence type="predicted"/>
<evidence type="ECO:0000313" key="3">
    <source>
        <dbReference type="Proteomes" id="UP000078550"/>
    </source>
</evidence>
<protein>
    <submittedName>
        <fullName evidence="2">Uncharacterized protein</fullName>
    </submittedName>
</protein>